<dbReference type="Proteomes" id="UP001276840">
    <property type="component" value="Unassembled WGS sequence"/>
</dbReference>
<sequence length="465" mass="52219">MTAPLKQTPAANASIASGLDQLLKRPLVETIFRRRTHRVSQGSSVLAGSMSYVSEEPRERLSELEEAVLIAMTGCTGLTMPDRPFEDPATKKPIMAKPNLTMAGRTAGSPDNAQGTHFFLINDSGTYFLRKLPPPADGNTAFTPERLIERAQDAKVRILDKRLDVAEGMRDFPAYLDSNRFLSNLPGTTILLPVVDLSRQYINGMMYLLTQPDGARPNIVDDRNFYRSAGVKRWVKNGFLNKDLKIPLGAIGSLRTQIEADLLLQNLFLVADAMGLGAWIHGSISPPVLLGDPKFSKTYGPMLGFDVAVPRWRLMDLLRWHIPLPKYSNLRSNPIGLRFKGEHLIKGMSPPYYDTMADAVAEVVEEKFGKNGLFSDEKLFSEIYKGDYGHRYLSEAAVYTQDVIDCVRDICTYIYETHGRFPAHCDAIHVPGIWLQVHHVDVGYYQRFFRNGLTDAHLNHARDWH</sequence>
<accession>A0ABU4ZG05</accession>
<proteinExistence type="predicted"/>
<protein>
    <submittedName>
        <fullName evidence="1">Uncharacterized protein</fullName>
    </submittedName>
</protein>
<dbReference type="RefSeq" id="WP_320231290.1">
    <property type="nucleotide sequence ID" value="NZ_JAVIJF010000002.1"/>
</dbReference>
<dbReference type="EMBL" id="JAVIJF010000002">
    <property type="protein sequence ID" value="MDX8523587.1"/>
    <property type="molecule type" value="Genomic_DNA"/>
</dbReference>
<comment type="caution">
    <text evidence="1">The sequence shown here is derived from an EMBL/GenBank/DDBJ whole genome shotgun (WGS) entry which is preliminary data.</text>
</comment>
<evidence type="ECO:0000313" key="1">
    <source>
        <dbReference type="EMBL" id="MDX8523587.1"/>
    </source>
</evidence>
<name>A0ABU4ZG05_9HYPH</name>
<organism evidence="1 2">
    <name type="scientific">Mesorhizobium montanum</name>
    <dbReference type="NCBI Taxonomy" id="3072323"/>
    <lineage>
        <taxon>Bacteria</taxon>
        <taxon>Pseudomonadati</taxon>
        <taxon>Pseudomonadota</taxon>
        <taxon>Alphaproteobacteria</taxon>
        <taxon>Hyphomicrobiales</taxon>
        <taxon>Phyllobacteriaceae</taxon>
        <taxon>Mesorhizobium</taxon>
    </lineage>
</organism>
<evidence type="ECO:0000313" key="2">
    <source>
        <dbReference type="Proteomes" id="UP001276840"/>
    </source>
</evidence>
<reference evidence="1 2" key="1">
    <citation type="submission" date="2023-08" db="EMBL/GenBank/DDBJ databases">
        <title>Implementing the SeqCode for naming new Mesorhizobium species isolated from Vachellia karroo root nodules.</title>
        <authorList>
            <person name="Van Lill M."/>
        </authorList>
    </citation>
    <scope>NUCLEOTIDE SEQUENCE [LARGE SCALE GENOMIC DNA]</scope>
    <source>
        <strain evidence="1 2">MSK 1335</strain>
    </source>
</reference>
<keyword evidence="2" id="KW-1185">Reference proteome</keyword>
<gene>
    <name evidence="1" type="ORF">RFM68_03630</name>
</gene>